<keyword evidence="2" id="KW-1185">Reference proteome</keyword>
<evidence type="ECO:0000313" key="2">
    <source>
        <dbReference type="Proteomes" id="UP000836387"/>
    </source>
</evidence>
<comment type="caution">
    <text evidence="1">The sequence shown here is derived from an EMBL/GenBank/DDBJ whole genome shotgun (WGS) entry which is preliminary data.</text>
</comment>
<proteinExistence type="predicted"/>
<reference evidence="1" key="1">
    <citation type="submission" date="2020-04" db="EMBL/GenBank/DDBJ databases">
        <authorList>
            <person name="Broberg M."/>
        </authorList>
    </citation>
    <scope>NUCLEOTIDE SEQUENCE</scope>
</reference>
<sequence length="305" mass="32931">MASMEMKCSVCCLTQPITSFSKAARKREEPICKRCTHWGMGVEPEVTPAALQTGHISGEEVRGEVWVEEYLNTRNESQDASQHATQVASRDAAETESQVESSAASTCGGVRLDVDGTTTEDTRSEVSELPSELASSVRGLTIQGSRGLPTHLRRGGSTIASTSGAKSTFSKLRPREESIQEQILRKAGRPSSSASVASGSNVSSISTATTMREARNRTMITFNRWDNTGNIHQGVKDETTASSVSSATTTPLSRHAWPKLEVAPKDTAPLRAIPVVREKRAEREFNSQKATTFCAIPQSVLDDSD</sequence>
<evidence type="ECO:0000313" key="1">
    <source>
        <dbReference type="EMBL" id="CAG9936888.1"/>
    </source>
</evidence>
<gene>
    <name evidence="1" type="ORF">CRV2_00004070</name>
</gene>
<protein>
    <submittedName>
        <fullName evidence="1">Uncharacterized protein</fullName>
    </submittedName>
</protein>
<name>A0ACA9T853_BIOOC</name>
<accession>A0ACA9T853</accession>
<dbReference type="EMBL" id="CADEHS020000001">
    <property type="protein sequence ID" value="CAG9936888.1"/>
    <property type="molecule type" value="Genomic_DNA"/>
</dbReference>
<organism evidence="1 2">
    <name type="scientific">Clonostachys rosea f. rosea IK726</name>
    <dbReference type="NCBI Taxonomy" id="1349383"/>
    <lineage>
        <taxon>Eukaryota</taxon>
        <taxon>Fungi</taxon>
        <taxon>Dikarya</taxon>
        <taxon>Ascomycota</taxon>
        <taxon>Pezizomycotina</taxon>
        <taxon>Sordariomycetes</taxon>
        <taxon>Hypocreomycetidae</taxon>
        <taxon>Hypocreales</taxon>
        <taxon>Bionectriaceae</taxon>
        <taxon>Clonostachys</taxon>
    </lineage>
</organism>
<reference evidence="1" key="2">
    <citation type="submission" date="2021-10" db="EMBL/GenBank/DDBJ databases">
        <authorList>
            <person name="Piombo E."/>
        </authorList>
    </citation>
    <scope>NUCLEOTIDE SEQUENCE</scope>
</reference>
<dbReference type="Proteomes" id="UP000836387">
    <property type="component" value="Unassembled WGS sequence"/>
</dbReference>